<dbReference type="RefSeq" id="WP_141387850.1">
    <property type="nucleotide sequence ID" value="NZ_BJNQ01000025.1"/>
</dbReference>
<evidence type="ECO:0000313" key="3">
    <source>
        <dbReference type="Proteomes" id="UP000317410"/>
    </source>
</evidence>
<dbReference type="EMBL" id="BJNQ01000025">
    <property type="protein sequence ID" value="GEC76726.1"/>
    <property type="molecule type" value="Genomic_DNA"/>
</dbReference>
<evidence type="ECO:0000256" key="1">
    <source>
        <dbReference type="SAM" id="Phobius"/>
    </source>
</evidence>
<organism evidence="2 3">
    <name type="scientific">Microbacterium maritypicum</name>
    <name type="common">Microbacterium liquefaciens</name>
    <dbReference type="NCBI Taxonomy" id="33918"/>
    <lineage>
        <taxon>Bacteria</taxon>
        <taxon>Bacillati</taxon>
        <taxon>Actinomycetota</taxon>
        <taxon>Actinomycetes</taxon>
        <taxon>Micrococcales</taxon>
        <taxon>Microbacteriaceae</taxon>
        <taxon>Microbacterium</taxon>
    </lineage>
</organism>
<gene>
    <name evidence="2" type="ORF">MLI01_28710</name>
</gene>
<feature type="transmembrane region" description="Helical" evidence="1">
    <location>
        <begin position="52"/>
        <end position="72"/>
    </location>
</feature>
<reference evidence="2 3" key="1">
    <citation type="submission" date="2019-06" db="EMBL/GenBank/DDBJ databases">
        <title>Whole genome shotgun sequence of Microbacterium liquefaciens NBRC 15037.</title>
        <authorList>
            <person name="Hosoyama A."/>
            <person name="Uohara A."/>
            <person name="Ohji S."/>
            <person name="Ichikawa N."/>
        </authorList>
    </citation>
    <scope>NUCLEOTIDE SEQUENCE [LARGE SCALE GENOMIC DNA]</scope>
    <source>
        <strain evidence="2 3">NBRC 15037</strain>
    </source>
</reference>
<dbReference type="AlphaFoldDB" id="A0A4Y4B8S1"/>
<dbReference type="Proteomes" id="UP000317410">
    <property type="component" value="Unassembled WGS sequence"/>
</dbReference>
<keyword evidence="1" id="KW-0812">Transmembrane</keyword>
<proteinExistence type="predicted"/>
<keyword evidence="1" id="KW-1133">Transmembrane helix</keyword>
<name>A0A4Y4B8S1_MICMQ</name>
<feature type="transmembrane region" description="Helical" evidence="1">
    <location>
        <begin position="20"/>
        <end position="40"/>
    </location>
</feature>
<comment type="caution">
    <text evidence="2">The sequence shown here is derived from an EMBL/GenBank/DDBJ whole genome shotgun (WGS) entry which is preliminary data.</text>
</comment>
<accession>A0A4Y4B8S1</accession>
<evidence type="ECO:0000313" key="2">
    <source>
        <dbReference type="EMBL" id="GEC76726.1"/>
    </source>
</evidence>
<keyword evidence="1" id="KW-0472">Membrane</keyword>
<sequence>MSTPTGASPWKRFWKKGGWWRALVLAAVYFVLYDLLSLAFTPLALQLDDPTGAAAVVVYYVLPLVVGGLLLVRPRKTLGWRTPAEVFEEQLQSLEEAGVATTG</sequence>
<protein>
    <submittedName>
        <fullName evidence="2">Uncharacterized protein</fullName>
    </submittedName>
</protein>